<comment type="caution">
    <text evidence="2">The sequence shown here is derived from an EMBL/GenBank/DDBJ whole genome shotgun (WGS) entry which is preliminary data.</text>
</comment>
<proteinExistence type="predicted"/>
<evidence type="ECO:0000256" key="1">
    <source>
        <dbReference type="SAM" id="MobiDB-lite"/>
    </source>
</evidence>
<evidence type="ECO:0000313" key="3">
    <source>
        <dbReference type="Proteomes" id="UP000237441"/>
    </source>
</evidence>
<dbReference type="AlphaFoldDB" id="A0A2S7YEY2"/>
<reference evidence="2 3" key="1">
    <citation type="submission" date="2016-07" db="EMBL/GenBank/DDBJ databases">
        <title>Comparative genomics of the entomopathogenic fungus Beauveria bassiana.</title>
        <authorList>
            <person name="Valero Jimenez C.A."/>
            <person name="Zwaan B.J."/>
            <person name="Van Kan J.A."/>
            <person name="Takken W."/>
            <person name="Debets A.J."/>
            <person name="Schoustra S.E."/>
            <person name="Koenraadt C.J."/>
        </authorList>
    </citation>
    <scope>NUCLEOTIDE SEQUENCE [LARGE SCALE GENOMIC DNA]</scope>
    <source>
        <strain evidence="2 3">ARSEF 8028</strain>
    </source>
</reference>
<sequence length="131" mass="14988">MMLELTVTPYVEMQEMRSQTSKQYKITNSLRNQTACTSPRPPHAEIAQALPESRPSKKCHLLHSLENDDKEKRTFEKKSAKRVGRNDDSNADASDSASPKRKAFRSFQKPFYLSESPFCVRERSIGMCSET</sequence>
<protein>
    <submittedName>
        <fullName evidence="2">Uncharacterized protein</fullName>
    </submittedName>
</protein>
<feature type="region of interest" description="Disordered" evidence="1">
    <location>
        <begin position="62"/>
        <end position="103"/>
    </location>
</feature>
<dbReference type="Proteomes" id="UP000237441">
    <property type="component" value="Unassembled WGS sequence"/>
</dbReference>
<accession>A0A2S7YEY2</accession>
<gene>
    <name evidence="2" type="ORF">BB8028_0005g02790</name>
</gene>
<evidence type="ECO:0000313" key="2">
    <source>
        <dbReference type="EMBL" id="PQK14750.1"/>
    </source>
</evidence>
<organism evidence="2 3">
    <name type="scientific">Beauveria bassiana</name>
    <name type="common">White muscardine disease fungus</name>
    <name type="synonym">Tritirachium shiotae</name>
    <dbReference type="NCBI Taxonomy" id="176275"/>
    <lineage>
        <taxon>Eukaryota</taxon>
        <taxon>Fungi</taxon>
        <taxon>Dikarya</taxon>
        <taxon>Ascomycota</taxon>
        <taxon>Pezizomycotina</taxon>
        <taxon>Sordariomycetes</taxon>
        <taxon>Hypocreomycetidae</taxon>
        <taxon>Hypocreales</taxon>
        <taxon>Cordycipitaceae</taxon>
        <taxon>Beauveria</taxon>
    </lineage>
</organism>
<dbReference type="EMBL" id="JRHA01000005">
    <property type="protein sequence ID" value="PQK14750.1"/>
    <property type="molecule type" value="Genomic_DNA"/>
</dbReference>
<name>A0A2S7YEY2_BEABA</name>
<feature type="compositionally biased region" description="Basic and acidic residues" evidence="1">
    <location>
        <begin position="63"/>
        <end position="88"/>
    </location>
</feature>